<dbReference type="GO" id="GO:0043190">
    <property type="term" value="C:ATP-binding cassette (ABC) transporter complex"/>
    <property type="evidence" value="ECO:0007669"/>
    <property type="project" value="InterPro"/>
</dbReference>
<dbReference type="Gene3D" id="3.10.105.10">
    <property type="entry name" value="Dipeptide-binding Protein, Domain 3"/>
    <property type="match status" value="1"/>
</dbReference>
<evidence type="ECO:0000256" key="1">
    <source>
        <dbReference type="ARBA" id="ARBA00004196"/>
    </source>
</evidence>
<evidence type="ECO:0000256" key="2">
    <source>
        <dbReference type="ARBA" id="ARBA00005695"/>
    </source>
</evidence>
<evidence type="ECO:0000259" key="5">
    <source>
        <dbReference type="Pfam" id="PF00496"/>
    </source>
</evidence>
<protein>
    <submittedName>
        <fullName evidence="6">Peptide/nickel transport system substrate-binding protein</fullName>
    </submittedName>
</protein>
<evidence type="ECO:0000256" key="3">
    <source>
        <dbReference type="ARBA" id="ARBA00022448"/>
    </source>
</evidence>
<keyword evidence="4" id="KW-0732">Signal</keyword>
<proteinExistence type="inferred from homology"/>
<dbReference type="EMBL" id="JACHNU010000001">
    <property type="protein sequence ID" value="MBB4661416.1"/>
    <property type="molecule type" value="Genomic_DNA"/>
</dbReference>
<evidence type="ECO:0000313" key="7">
    <source>
        <dbReference type="Proteomes" id="UP000585272"/>
    </source>
</evidence>
<dbReference type="CDD" id="cd08512">
    <property type="entry name" value="PBP2_NikA_DppA_OppA_like_7"/>
    <property type="match status" value="1"/>
</dbReference>
<dbReference type="GO" id="GO:0042597">
    <property type="term" value="C:periplasmic space"/>
    <property type="evidence" value="ECO:0007669"/>
    <property type="project" value="UniProtKB-ARBA"/>
</dbReference>
<reference evidence="6 7" key="1">
    <citation type="submission" date="2020-08" db="EMBL/GenBank/DDBJ databases">
        <title>Genomic Encyclopedia of Archaeal and Bacterial Type Strains, Phase II (KMG-II): from individual species to whole genera.</title>
        <authorList>
            <person name="Goeker M."/>
        </authorList>
    </citation>
    <scope>NUCLEOTIDE SEQUENCE [LARGE SCALE GENOMIC DNA]</scope>
    <source>
        <strain evidence="6 7">DSM 23288</strain>
    </source>
</reference>
<dbReference type="InterPro" id="IPR039424">
    <property type="entry name" value="SBP_5"/>
</dbReference>
<dbReference type="Proteomes" id="UP000585272">
    <property type="component" value="Unassembled WGS sequence"/>
</dbReference>
<evidence type="ECO:0000313" key="6">
    <source>
        <dbReference type="EMBL" id="MBB4661416.1"/>
    </source>
</evidence>
<organism evidence="6 7">
    <name type="scientific">Conexibacter arvalis</name>
    <dbReference type="NCBI Taxonomy" id="912552"/>
    <lineage>
        <taxon>Bacteria</taxon>
        <taxon>Bacillati</taxon>
        <taxon>Actinomycetota</taxon>
        <taxon>Thermoleophilia</taxon>
        <taxon>Solirubrobacterales</taxon>
        <taxon>Conexibacteraceae</taxon>
        <taxon>Conexibacter</taxon>
    </lineage>
</organism>
<feature type="domain" description="Solute-binding protein family 5" evidence="5">
    <location>
        <begin position="62"/>
        <end position="422"/>
    </location>
</feature>
<comment type="caution">
    <text evidence="6">The sequence shown here is derived from an EMBL/GenBank/DDBJ whole genome shotgun (WGS) entry which is preliminary data.</text>
</comment>
<evidence type="ECO:0000256" key="4">
    <source>
        <dbReference type="ARBA" id="ARBA00022729"/>
    </source>
</evidence>
<dbReference type="PIRSF" id="PIRSF002741">
    <property type="entry name" value="MppA"/>
    <property type="match status" value="1"/>
</dbReference>
<comment type="subcellular location">
    <subcellularLocation>
        <location evidence="1">Cell envelope</location>
    </subcellularLocation>
</comment>
<dbReference type="InterPro" id="IPR030678">
    <property type="entry name" value="Peptide/Ni-bd"/>
</dbReference>
<dbReference type="AlphaFoldDB" id="A0A840I977"/>
<name>A0A840I977_9ACTN</name>
<dbReference type="GO" id="GO:0015833">
    <property type="term" value="P:peptide transport"/>
    <property type="evidence" value="ECO:0007669"/>
    <property type="project" value="TreeGrafter"/>
</dbReference>
<dbReference type="Gene3D" id="3.90.76.10">
    <property type="entry name" value="Dipeptide-binding Protein, Domain 1"/>
    <property type="match status" value="1"/>
</dbReference>
<dbReference type="Pfam" id="PF00496">
    <property type="entry name" value="SBP_bac_5"/>
    <property type="match status" value="1"/>
</dbReference>
<dbReference type="InterPro" id="IPR000914">
    <property type="entry name" value="SBP_5_dom"/>
</dbReference>
<dbReference type="GO" id="GO:0030313">
    <property type="term" value="C:cell envelope"/>
    <property type="evidence" value="ECO:0007669"/>
    <property type="project" value="UniProtKB-SubCell"/>
</dbReference>
<gene>
    <name evidence="6" type="ORF">BDZ31_000989</name>
</gene>
<keyword evidence="3" id="KW-0813">Transport</keyword>
<accession>A0A840I977</accession>
<dbReference type="RefSeq" id="WP_183339565.1">
    <property type="nucleotide sequence ID" value="NZ_JACHNU010000001.1"/>
</dbReference>
<dbReference type="GO" id="GO:1904680">
    <property type="term" value="F:peptide transmembrane transporter activity"/>
    <property type="evidence" value="ECO:0007669"/>
    <property type="project" value="TreeGrafter"/>
</dbReference>
<dbReference type="Gene3D" id="3.40.190.10">
    <property type="entry name" value="Periplasmic binding protein-like II"/>
    <property type="match status" value="1"/>
</dbReference>
<dbReference type="PANTHER" id="PTHR30290:SF10">
    <property type="entry name" value="PERIPLASMIC OLIGOPEPTIDE-BINDING PROTEIN-RELATED"/>
    <property type="match status" value="1"/>
</dbReference>
<keyword evidence="7" id="KW-1185">Reference proteome</keyword>
<comment type="similarity">
    <text evidence="2">Belongs to the bacterial solute-binding protein 5 family.</text>
</comment>
<dbReference type="PANTHER" id="PTHR30290">
    <property type="entry name" value="PERIPLASMIC BINDING COMPONENT OF ABC TRANSPORTER"/>
    <property type="match status" value="1"/>
</dbReference>
<sequence>MPAGVGGGADGPRTLDVAYNTGLTNIDPALACSSPYDYHVVTAAYDNIVELSPRREASGAHEVAPALAERWKVSRDGKTYTFFLRRDATFASGNPVTADDVVYSLRRLLDRDGCQAYVLTMGESGLFRAIEKVDDHTVRVRIAHRDPLFLLRMTSRGNGPIDRRVLERHGGLTRAGDQWLARNTAGAGAYELESYDPDSEVRLRARADYWREPVGAEHVVMRIVTDPTTLQTLTASGEADLAFGVALKDLRALEQQGRQIFADPSNRYTYVGLNNDKAPVDDPRVREALWLAMPHRELLERFGYGYARAFAGMIPPAMPFHPGFDVPERDVERARQLIEEAGASGERISLAVKSGETEQLQMATALQSAWKEIGVDLRIDTLSASAFSDTVSNFKTQAYILRDGSSVNDPAFFLGFFAVCGNPFNWSRYCDREVDRLIDAGRTEPDPARRERIYRRISERIVADNPILPIFASDTIAVASPRLRGYEYYDDQQLVLRKLTVDEAS</sequence>
<dbReference type="SUPFAM" id="SSF53850">
    <property type="entry name" value="Periplasmic binding protein-like II"/>
    <property type="match status" value="1"/>
</dbReference>